<dbReference type="InterPro" id="IPR029063">
    <property type="entry name" value="SAM-dependent_MTases_sf"/>
</dbReference>
<dbReference type="PANTHER" id="PTHR43685">
    <property type="entry name" value="GLYCOSYLTRANSFERASE"/>
    <property type="match status" value="1"/>
</dbReference>
<feature type="domain" description="Glycosyltransferase 2-like" evidence="2">
    <location>
        <begin position="10"/>
        <end position="137"/>
    </location>
</feature>
<evidence type="ECO:0000313" key="5">
    <source>
        <dbReference type="Proteomes" id="UP001622557"/>
    </source>
</evidence>
<dbReference type="Pfam" id="PF02709">
    <property type="entry name" value="Glyco_transf_7C"/>
    <property type="match status" value="1"/>
</dbReference>
<evidence type="ECO:0000256" key="1">
    <source>
        <dbReference type="ARBA" id="ARBA00022679"/>
    </source>
</evidence>
<dbReference type="InterPro" id="IPR029044">
    <property type="entry name" value="Nucleotide-diphossugar_trans"/>
</dbReference>
<sequence length="422" mass="46746">MQEETTPRLSVVIPTYNRESLLDRTLGSLARQDVPVSDFEVVVADDGSSDGTAELVRSYADRLRVRYHFQEDLGFRVAAARNGGARLATAPVLAFLDTGMVVGPQWVRAHLDAHASGRRQAVLGYSYGYNPANPSREMEGIVDTLPPEEVVRRLIDVPSFQDMRLPDYERVGFDLGRMAMPWVFLWTLNFSVPAAEFWAAGGFDEDFTGWGVEDIEFGYRLHRNSVAMVVSRTAWGIELPHERAHDEAAVSIMRNCQRFLDKHPGVQTELYWAVSSRGLIDPLEVEWEDLLGWTEAAAGRDVAGELAESTRHLAERTGDPARVAVFGCGPRLPAAWASANARFTLCDFDDRALGQAVAGAPATVVESLHLCGTRTPWPDRRFDLVVVTSRLAGGLWKRWGDHITAEAKRLGGEVRVPGADRM</sequence>
<dbReference type="GO" id="GO:0016874">
    <property type="term" value="F:ligase activity"/>
    <property type="evidence" value="ECO:0007669"/>
    <property type="project" value="UniProtKB-KW"/>
</dbReference>
<dbReference type="EC" id="2.4.-.-" evidence="4"/>
<keyword evidence="5" id="KW-1185">Reference proteome</keyword>
<dbReference type="InterPro" id="IPR050834">
    <property type="entry name" value="Glycosyltransf_2"/>
</dbReference>
<protein>
    <submittedName>
        <fullName evidence="4">Glycosyltransferase</fullName>
        <ecNumber evidence="4">2.4.-.-</ecNumber>
    </submittedName>
</protein>
<dbReference type="GO" id="GO:0016757">
    <property type="term" value="F:glycosyltransferase activity"/>
    <property type="evidence" value="ECO:0007669"/>
    <property type="project" value="UniProtKB-KW"/>
</dbReference>
<evidence type="ECO:0000259" key="3">
    <source>
        <dbReference type="Pfam" id="PF02709"/>
    </source>
</evidence>
<gene>
    <name evidence="4" type="ORF">OG350_02690</name>
</gene>
<name>A0ABZ1KKD6_STRAH</name>
<dbReference type="SUPFAM" id="SSF53448">
    <property type="entry name" value="Nucleotide-diphospho-sugar transferases"/>
    <property type="match status" value="1"/>
</dbReference>
<keyword evidence="4" id="KW-0328">Glycosyltransferase</keyword>
<proteinExistence type="predicted"/>
<reference evidence="4 5" key="1">
    <citation type="submission" date="2022-10" db="EMBL/GenBank/DDBJ databases">
        <title>The complete genomes of actinobacterial strains from the NBC collection.</title>
        <authorList>
            <person name="Joergensen T.S."/>
            <person name="Alvarez Arevalo M."/>
            <person name="Sterndorff E.B."/>
            <person name="Faurdal D."/>
            <person name="Vuksanovic O."/>
            <person name="Mourched A.-S."/>
            <person name="Charusanti P."/>
            <person name="Shaw S."/>
            <person name="Blin K."/>
            <person name="Weber T."/>
        </authorList>
    </citation>
    <scope>NUCLEOTIDE SEQUENCE [LARGE SCALE GENOMIC DNA]</scope>
    <source>
        <strain evidence="4 5">NBC_00156</strain>
    </source>
</reference>
<keyword evidence="1 4" id="KW-0808">Transferase</keyword>
<dbReference type="SUPFAM" id="SSF53335">
    <property type="entry name" value="S-adenosyl-L-methionine-dependent methyltransferases"/>
    <property type="match status" value="1"/>
</dbReference>
<organism evidence="4 5">
    <name type="scientific">Streptomyces achromogenes</name>
    <dbReference type="NCBI Taxonomy" id="67255"/>
    <lineage>
        <taxon>Bacteria</taxon>
        <taxon>Bacillati</taxon>
        <taxon>Actinomycetota</taxon>
        <taxon>Actinomycetes</taxon>
        <taxon>Kitasatosporales</taxon>
        <taxon>Streptomycetaceae</taxon>
        <taxon>Streptomyces</taxon>
    </lineage>
</organism>
<dbReference type="InterPro" id="IPR027791">
    <property type="entry name" value="Galactosyl_T_C"/>
</dbReference>
<accession>A0ABZ1KKD6</accession>
<dbReference type="InterPro" id="IPR001173">
    <property type="entry name" value="Glyco_trans_2-like"/>
</dbReference>
<keyword evidence="4" id="KW-0436">Ligase</keyword>
<dbReference type="Proteomes" id="UP001622557">
    <property type="component" value="Chromosome"/>
</dbReference>
<feature type="domain" description="Galactosyltransferase C-terminal" evidence="3">
    <location>
        <begin position="185"/>
        <end position="228"/>
    </location>
</feature>
<evidence type="ECO:0000313" key="4">
    <source>
        <dbReference type="EMBL" id="WTQ79273.1"/>
    </source>
</evidence>
<dbReference type="PANTHER" id="PTHR43685:SF3">
    <property type="entry name" value="SLR2126 PROTEIN"/>
    <property type="match status" value="1"/>
</dbReference>
<dbReference type="Gene3D" id="3.40.50.150">
    <property type="entry name" value="Vaccinia Virus protein VP39"/>
    <property type="match status" value="1"/>
</dbReference>
<dbReference type="RefSeq" id="WP_363857315.1">
    <property type="nucleotide sequence ID" value="NZ_CP108164.1"/>
</dbReference>
<dbReference type="EMBL" id="CP108164">
    <property type="protein sequence ID" value="WTQ79273.1"/>
    <property type="molecule type" value="Genomic_DNA"/>
</dbReference>
<evidence type="ECO:0000259" key="2">
    <source>
        <dbReference type="Pfam" id="PF00535"/>
    </source>
</evidence>
<dbReference type="GeneID" id="97279296"/>
<dbReference type="Pfam" id="PF00535">
    <property type="entry name" value="Glycos_transf_2"/>
    <property type="match status" value="1"/>
</dbReference>
<dbReference type="Gene3D" id="3.90.550.10">
    <property type="entry name" value="Spore Coat Polysaccharide Biosynthesis Protein SpsA, Chain A"/>
    <property type="match status" value="1"/>
</dbReference>